<evidence type="ECO:0000256" key="5">
    <source>
        <dbReference type="ARBA" id="ARBA00038359"/>
    </source>
</evidence>
<dbReference type="GO" id="GO:0016020">
    <property type="term" value="C:membrane"/>
    <property type="evidence" value="ECO:0007669"/>
    <property type="project" value="UniProtKB-SubCell"/>
</dbReference>
<keyword evidence="4 7" id="KW-0472">Membrane</keyword>
<keyword evidence="3 7" id="KW-1133">Transmembrane helix</keyword>
<feature type="region of interest" description="Disordered" evidence="6">
    <location>
        <begin position="333"/>
        <end position="361"/>
    </location>
</feature>
<gene>
    <name evidence="9" type="ORF">CC86DRAFT_462160</name>
</gene>
<organism evidence="9 10">
    <name type="scientific">Ophiobolus disseminans</name>
    <dbReference type="NCBI Taxonomy" id="1469910"/>
    <lineage>
        <taxon>Eukaryota</taxon>
        <taxon>Fungi</taxon>
        <taxon>Dikarya</taxon>
        <taxon>Ascomycota</taxon>
        <taxon>Pezizomycotina</taxon>
        <taxon>Dothideomycetes</taxon>
        <taxon>Pleosporomycetidae</taxon>
        <taxon>Pleosporales</taxon>
        <taxon>Pleosporineae</taxon>
        <taxon>Phaeosphaeriaceae</taxon>
        <taxon>Ophiobolus</taxon>
    </lineage>
</organism>
<comment type="subcellular location">
    <subcellularLocation>
        <location evidence="1">Membrane</location>
        <topology evidence="1">Multi-pass membrane protein</topology>
    </subcellularLocation>
</comment>
<feature type="transmembrane region" description="Helical" evidence="7">
    <location>
        <begin position="64"/>
        <end position="87"/>
    </location>
</feature>
<evidence type="ECO:0000256" key="4">
    <source>
        <dbReference type="ARBA" id="ARBA00023136"/>
    </source>
</evidence>
<evidence type="ECO:0000256" key="3">
    <source>
        <dbReference type="ARBA" id="ARBA00022989"/>
    </source>
</evidence>
<feature type="compositionally biased region" description="Basic and acidic residues" evidence="6">
    <location>
        <begin position="348"/>
        <end position="357"/>
    </location>
</feature>
<dbReference type="Proteomes" id="UP000799424">
    <property type="component" value="Unassembled WGS sequence"/>
</dbReference>
<dbReference type="InterPro" id="IPR052337">
    <property type="entry name" value="SAT4-like"/>
</dbReference>
<evidence type="ECO:0000313" key="9">
    <source>
        <dbReference type="EMBL" id="KAF2833912.1"/>
    </source>
</evidence>
<feature type="transmembrane region" description="Helical" evidence="7">
    <location>
        <begin position="31"/>
        <end position="52"/>
    </location>
</feature>
<feature type="compositionally biased region" description="Polar residues" evidence="6">
    <location>
        <begin position="337"/>
        <end position="346"/>
    </location>
</feature>
<keyword evidence="10" id="KW-1185">Reference proteome</keyword>
<name>A0A6A7AL78_9PLEO</name>
<dbReference type="EMBL" id="MU006216">
    <property type="protein sequence ID" value="KAF2833912.1"/>
    <property type="molecule type" value="Genomic_DNA"/>
</dbReference>
<accession>A0A6A7AL78</accession>
<evidence type="ECO:0000313" key="10">
    <source>
        <dbReference type="Proteomes" id="UP000799424"/>
    </source>
</evidence>
<evidence type="ECO:0000256" key="2">
    <source>
        <dbReference type="ARBA" id="ARBA00022692"/>
    </source>
</evidence>
<evidence type="ECO:0000256" key="7">
    <source>
        <dbReference type="SAM" id="Phobius"/>
    </source>
</evidence>
<evidence type="ECO:0000256" key="6">
    <source>
        <dbReference type="SAM" id="MobiDB-lite"/>
    </source>
</evidence>
<dbReference type="InterPro" id="IPR049326">
    <property type="entry name" value="Rhodopsin_dom_fungi"/>
</dbReference>
<dbReference type="PANTHER" id="PTHR33048:SF47">
    <property type="entry name" value="INTEGRAL MEMBRANE PROTEIN-RELATED"/>
    <property type="match status" value="1"/>
</dbReference>
<proteinExistence type="inferred from homology"/>
<evidence type="ECO:0000256" key="1">
    <source>
        <dbReference type="ARBA" id="ARBA00004141"/>
    </source>
</evidence>
<feature type="transmembrane region" description="Helical" evidence="7">
    <location>
        <begin position="144"/>
        <end position="164"/>
    </location>
</feature>
<evidence type="ECO:0000259" key="8">
    <source>
        <dbReference type="Pfam" id="PF20684"/>
    </source>
</evidence>
<dbReference type="AlphaFoldDB" id="A0A6A7AL78"/>
<feature type="domain" description="Rhodopsin" evidence="8">
    <location>
        <begin position="48"/>
        <end position="297"/>
    </location>
</feature>
<dbReference type="Pfam" id="PF20684">
    <property type="entry name" value="Fung_rhodopsin"/>
    <property type="match status" value="1"/>
</dbReference>
<keyword evidence="2 7" id="KW-0812">Transmembrane</keyword>
<sequence>MSNHERVLLAMLQHPPDPNEPLPPANRRATIFGTTLSFLILSSIAVLFRLYVRVRIVREPGWDDVCILVAATLDIIASIFVCLAVDYGGLGHHMLYLKPEAAENYLLYFYVAHAIYITNTAVIKASLLLQFLRIFKAGYMRWTCLGLLALVSLWGLGFSIVAWFPCFPVRGYWQRTTEARCYGFGFSNVDDFVNIYKAHSASNMAFDVAIFLTPLVLFGRPNLKPKSLLAMAGVFAFGGIVVAASIWRLYAISSNQAATYPYYDFTWWSPPMIILSCLEIDLAIMCASMPIFWPIIEKSLTTIFVSYEVKVTEERIDDDYGLAYELEHSRSRREGSMRSTSGTSVEGLTKDEDENKAPKYSVGIDPLSEEANMRFQTSIQSKPRPHWAI</sequence>
<feature type="transmembrane region" description="Helical" evidence="7">
    <location>
        <begin position="107"/>
        <end position="132"/>
    </location>
</feature>
<protein>
    <recommendedName>
        <fullName evidence="8">Rhodopsin domain-containing protein</fullName>
    </recommendedName>
</protein>
<feature type="transmembrane region" description="Helical" evidence="7">
    <location>
        <begin position="228"/>
        <end position="252"/>
    </location>
</feature>
<dbReference type="OrthoDB" id="61113at2759"/>
<reference evidence="9" key="1">
    <citation type="journal article" date="2020" name="Stud. Mycol.">
        <title>101 Dothideomycetes genomes: a test case for predicting lifestyles and emergence of pathogens.</title>
        <authorList>
            <person name="Haridas S."/>
            <person name="Albert R."/>
            <person name="Binder M."/>
            <person name="Bloem J."/>
            <person name="Labutti K."/>
            <person name="Salamov A."/>
            <person name="Andreopoulos B."/>
            <person name="Baker S."/>
            <person name="Barry K."/>
            <person name="Bills G."/>
            <person name="Bluhm B."/>
            <person name="Cannon C."/>
            <person name="Castanera R."/>
            <person name="Culley D."/>
            <person name="Daum C."/>
            <person name="Ezra D."/>
            <person name="Gonzalez J."/>
            <person name="Henrissat B."/>
            <person name="Kuo A."/>
            <person name="Liang C."/>
            <person name="Lipzen A."/>
            <person name="Lutzoni F."/>
            <person name="Magnuson J."/>
            <person name="Mondo S."/>
            <person name="Nolan M."/>
            <person name="Ohm R."/>
            <person name="Pangilinan J."/>
            <person name="Park H.-J."/>
            <person name="Ramirez L."/>
            <person name="Alfaro M."/>
            <person name="Sun H."/>
            <person name="Tritt A."/>
            <person name="Yoshinaga Y."/>
            <person name="Zwiers L.-H."/>
            <person name="Turgeon B."/>
            <person name="Goodwin S."/>
            <person name="Spatafora J."/>
            <person name="Crous P."/>
            <person name="Grigoriev I."/>
        </authorList>
    </citation>
    <scope>NUCLEOTIDE SEQUENCE</scope>
    <source>
        <strain evidence="9">CBS 113818</strain>
    </source>
</reference>
<comment type="similarity">
    <text evidence="5">Belongs to the SAT4 family.</text>
</comment>
<dbReference type="PANTHER" id="PTHR33048">
    <property type="entry name" value="PTH11-LIKE INTEGRAL MEMBRANE PROTEIN (AFU_ORTHOLOGUE AFUA_5G11245)"/>
    <property type="match status" value="1"/>
</dbReference>